<comment type="similarity">
    <text evidence="1">Belongs to the bactofilin family.</text>
</comment>
<protein>
    <submittedName>
        <fullName evidence="2">Polymer-forming cytoskeletal protein</fullName>
    </submittedName>
</protein>
<evidence type="ECO:0000313" key="3">
    <source>
        <dbReference type="Proteomes" id="UP000721442"/>
    </source>
</evidence>
<dbReference type="InterPro" id="IPR007607">
    <property type="entry name" value="BacA/B"/>
</dbReference>
<dbReference type="PANTHER" id="PTHR35024">
    <property type="entry name" value="HYPOTHETICAL CYTOSOLIC PROTEIN"/>
    <property type="match status" value="1"/>
</dbReference>
<reference evidence="2" key="1">
    <citation type="submission" date="2020-10" db="EMBL/GenBank/DDBJ databases">
        <authorList>
            <person name="Gilroy R."/>
        </authorList>
    </citation>
    <scope>NUCLEOTIDE SEQUENCE</scope>
    <source>
        <strain evidence="2">B1-16210</strain>
    </source>
</reference>
<sequence length="117" mass="12274">MLAFTNAKEKQSPTIIGAGCKLTGDIKTDHTVQIHGNITGNVTAETVIIGRGGRVVGKITATNLFLHGSLDGPATVTTANIFSNAQMTGTLAYCTLNITGNTGLECKLAKRKDKKNE</sequence>
<evidence type="ECO:0000313" key="2">
    <source>
        <dbReference type="EMBL" id="MBO8407288.1"/>
    </source>
</evidence>
<proteinExistence type="inferred from homology"/>
<dbReference type="EMBL" id="JADINE010000031">
    <property type="protein sequence ID" value="MBO8407288.1"/>
    <property type="molecule type" value="Genomic_DNA"/>
</dbReference>
<gene>
    <name evidence="2" type="ORF">IAC77_02385</name>
</gene>
<evidence type="ECO:0000256" key="1">
    <source>
        <dbReference type="ARBA" id="ARBA00044755"/>
    </source>
</evidence>
<reference evidence="2" key="2">
    <citation type="journal article" date="2021" name="PeerJ">
        <title>Extensive microbial diversity within the chicken gut microbiome revealed by metagenomics and culture.</title>
        <authorList>
            <person name="Gilroy R."/>
            <person name="Ravi A."/>
            <person name="Getino M."/>
            <person name="Pursley I."/>
            <person name="Horton D.L."/>
            <person name="Alikhan N.F."/>
            <person name="Baker D."/>
            <person name="Gharbi K."/>
            <person name="Hall N."/>
            <person name="Watson M."/>
            <person name="Adriaenssens E.M."/>
            <person name="Foster-Nyarko E."/>
            <person name="Jarju S."/>
            <person name="Secka A."/>
            <person name="Antonio M."/>
            <person name="Oren A."/>
            <person name="Chaudhuri R.R."/>
            <person name="La Ragione R."/>
            <person name="Hildebrand F."/>
            <person name="Pallen M.J."/>
        </authorList>
    </citation>
    <scope>NUCLEOTIDE SEQUENCE</scope>
    <source>
        <strain evidence="2">B1-16210</strain>
    </source>
</reference>
<comment type="caution">
    <text evidence="2">The sequence shown here is derived from an EMBL/GenBank/DDBJ whole genome shotgun (WGS) entry which is preliminary data.</text>
</comment>
<organism evidence="2 3">
    <name type="scientific">Candidatus Enterousia excrementavium</name>
    <dbReference type="NCBI Taxonomy" id="2840789"/>
    <lineage>
        <taxon>Bacteria</taxon>
        <taxon>Pseudomonadati</taxon>
        <taxon>Pseudomonadota</taxon>
        <taxon>Alphaproteobacteria</taxon>
        <taxon>Candidatus Enterousia</taxon>
    </lineage>
</organism>
<accession>A0A940DEZ3</accession>
<dbReference type="AlphaFoldDB" id="A0A940DEZ3"/>
<dbReference type="Pfam" id="PF04519">
    <property type="entry name" value="Bactofilin"/>
    <property type="match status" value="1"/>
</dbReference>
<dbReference type="PANTHER" id="PTHR35024:SF4">
    <property type="entry name" value="POLYMER-FORMING CYTOSKELETAL PROTEIN"/>
    <property type="match status" value="1"/>
</dbReference>
<dbReference type="Proteomes" id="UP000721442">
    <property type="component" value="Unassembled WGS sequence"/>
</dbReference>
<name>A0A940DEZ3_9PROT</name>